<name>A0A4U5NCE9_STECR</name>
<dbReference type="OrthoDB" id="5811211at2759"/>
<organism evidence="3 4">
    <name type="scientific">Steinernema carpocapsae</name>
    <name type="common">Entomopathogenic nematode</name>
    <dbReference type="NCBI Taxonomy" id="34508"/>
    <lineage>
        <taxon>Eukaryota</taxon>
        <taxon>Metazoa</taxon>
        <taxon>Ecdysozoa</taxon>
        <taxon>Nematoda</taxon>
        <taxon>Chromadorea</taxon>
        <taxon>Rhabditida</taxon>
        <taxon>Tylenchina</taxon>
        <taxon>Panagrolaimomorpha</taxon>
        <taxon>Strongyloidoidea</taxon>
        <taxon>Steinernematidae</taxon>
        <taxon>Steinernema</taxon>
    </lineage>
</organism>
<sequence>MDVLGIRDSPGKALVTLITFIDVMAEILCQEAPEEPNIVPENEEPQKGAERRLRINWNHPDLQRLLYQVRQEGMDPKAAASELEQITGASVTPTTIKRQAQKLVVHEVKYDEPSFSREGSPQEDDDYDNLEPQEISFPRYEWSLTQRGTRGLMVFESEEWVRLYRLGGKTADGGNTAIYFRCSQCDRLKFKGSTPIKFVFGQPANSLTPKHHEKCLPRDAKDVMKQQLDRRARNLVKTGVAPKRAFDIVRRGAAEDEEMMPDFKRVSKSYYRVRRKSAAANQAARKDEESSDDDDEHVVVD</sequence>
<comment type="caution">
    <text evidence="3">The sequence shown here is derived from an EMBL/GenBank/DDBJ whole genome shotgun (WGS) entry which is preliminary data.</text>
</comment>
<dbReference type="Proteomes" id="UP000298663">
    <property type="component" value="Unassembled WGS sequence"/>
</dbReference>
<keyword evidence="4" id="KW-1185">Reference proteome</keyword>
<feature type="compositionally biased region" description="Acidic residues" evidence="1">
    <location>
        <begin position="289"/>
        <end position="301"/>
    </location>
</feature>
<dbReference type="Pfam" id="PF23674">
    <property type="entry name" value="RYYR-CCHC"/>
    <property type="match status" value="1"/>
</dbReference>
<feature type="region of interest" description="Disordered" evidence="1">
    <location>
        <begin position="274"/>
        <end position="301"/>
    </location>
</feature>
<reference evidence="3 4" key="1">
    <citation type="journal article" date="2015" name="Genome Biol.">
        <title>Comparative genomics of Steinernema reveals deeply conserved gene regulatory networks.</title>
        <authorList>
            <person name="Dillman A.R."/>
            <person name="Macchietto M."/>
            <person name="Porter C.F."/>
            <person name="Rogers A."/>
            <person name="Williams B."/>
            <person name="Antoshechkin I."/>
            <person name="Lee M.M."/>
            <person name="Goodwin Z."/>
            <person name="Lu X."/>
            <person name="Lewis E.E."/>
            <person name="Goodrich-Blair H."/>
            <person name="Stock S.P."/>
            <person name="Adams B.J."/>
            <person name="Sternberg P.W."/>
            <person name="Mortazavi A."/>
        </authorList>
    </citation>
    <scope>NUCLEOTIDE SEQUENCE [LARGE SCALE GENOMIC DNA]</scope>
    <source>
        <strain evidence="3 4">ALL</strain>
    </source>
</reference>
<evidence type="ECO:0000313" key="4">
    <source>
        <dbReference type="Proteomes" id="UP000298663"/>
    </source>
</evidence>
<feature type="domain" description="RYYR-CCHC" evidence="2">
    <location>
        <begin position="141"/>
        <end position="215"/>
    </location>
</feature>
<reference evidence="3 4" key="2">
    <citation type="journal article" date="2019" name="G3 (Bethesda)">
        <title>Hybrid Assembly of the Genome of the Entomopathogenic Nematode Steinernema carpocapsae Identifies the X-Chromosome.</title>
        <authorList>
            <person name="Serra L."/>
            <person name="Macchietto M."/>
            <person name="Macias-Munoz A."/>
            <person name="McGill C.J."/>
            <person name="Rodriguez I.M."/>
            <person name="Rodriguez B."/>
            <person name="Murad R."/>
            <person name="Mortazavi A."/>
        </authorList>
    </citation>
    <scope>NUCLEOTIDE SEQUENCE [LARGE SCALE GENOMIC DNA]</scope>
    <source>
        <strain evidence="3 4">ALL</strain>
    </source>
</reference>
<dbReference type="AlphaFoldDB" id="A0A4U5NCE9"/>
<dbReference type="InterPro" id="IPR057001">
    <property type="entry name" value="RYYR-CCHC"/>
</dbReference>
<protein>
    <recommendedName>
        <fullName evidence="2">RYYR-CCHC domain-containing protein</fullName>
    </recommendedName>
</protein>
<dbReference type="EMBL" id="AZBU02000004">
    <property type="protein sequence ID" value="TKR80222.1"/>
    <property type="molecule type" value="Genomic_DNA"/>
</dbReference>
<gene>
    <name evidence="3" type="ORF">L596_014328</name>
</gene>
<accession>A0A4U5NCE9</accession>
<evidence type="ECO:0000259" key="2">
    <source>
        <dbReference type="Pfam" id="PF23674"/>
    </source>
</evidence>
<evidence type="ECO:0000313" key="3">
    <source>
        <dbReference type="EMBL" id="TKR80222.1"/>
    </source>
</evidence>
<evidence type="ECO:0000256" key="1">
    <source>
        <dbReference type="SAM" id="MobiDB-lite"/>
    </source>
</evidence>
<proteinExistence type="predicted"/>